<evidence type="ECO:0000256" key="3">
    <source>
        <dbReference type="SAM" id="Phobius"/>
    </source>
</evidence>
<dbReference type="PANTHER" id="PTHR10075:SF14">
    <property type="entry name" value="CELL ADHESION MOLECULE DSCAM2-RELATED"/>
    <property type="match status" value="1"/>
</dbReference>
<evidence type="ECO:0000259" key="6">
    <source>
        <dbReference type="PROSITE" id="PS50853"/>
    </source>
</evidence>
<keyword evidence="3" id="KW-0472">Membrane</keyword>
<feature type="domain" description="Fibronectin type-III" evidence="6">
    <location>
        <begin position="602"/>
        <end position="701"/>
    </location>
</feature>
<dbReference type="SMART" id="SM00408">
    <property type="entry name" value="IGc2"/>
    <property type="match status" value="3"/>
</dbReference>
<evidence type="ECO:0000313" key="7">
    <source>
        <dbReference type="EnsemblMetazoa" id="XP_037873247.1"/>
    </source>
</evidence>
<dbReference type="InterPro" id="IPR003599">
    <property type="entry name" value="Ig_sub"/>
</dbReference>
<organism evidence="7 8">
    <name type="scientific">Bombyx mori</name>
    <name type="common">Silk moth</name>
    <dbReference type="NCBI Taxonomy" id="7091"/>
    <lineage>
        <taxon>Eukaryota</taxon>
        <taxon>Metazoa</taxon>
        <taxon>Ecdysozoa</taxon>
        <taxon>Arthropoda</taxon>
        <taxon>Hexapoda</taxon>
        <taxon>Insecta</taxon>
        <taxon>Pterygota</taxon>
        <taxon>Neoptera</taxon>
        <taxon>Endopterygota</taxon>
        <taxon>Lepidoptera</taxon>
        <taxon>Glossata</taxon>
        <taxon>Ditrysia</taxon>
        <taxon>Bombycoidea</taxon>
        <taxon>Bombycidae</taxon>
        <taxon>Bombycinae</taxon>
        <taxon>Bombyx</taxon>
    </lineage>
</organism>
<dbReference type="SUPFAM" id="SSF48726">
    <property type="entry name" value="Immunoglobulin"/>
    <property type="match status" value="4"/>
</dbReference>
<dbReference type="Pfam" id="PF13927">
    <property type="entry name" value="Ig_3"/>
    <property type="match status" value="1"/>
</dbReference>
<dbReference type="InterPro" id="IPR007110">
    <property type="entry name" value="Ig-like_dom"/>
</dbReference>
<protein>
    <recommendedName>
        <fullName evidence="9">Fasciclin-2-like</fullName>
    </recommendedName>
</protein>
<dbReference type="GO" id="GO:0098632">
    <property type="term" value="F:cell-cell adhesion mediator activity"/>
    <property type="evidence" value="ECO:0007669"/>
    <property type="project" value="TreeGrafter"/>
</dbReference>
<dbReference type="GO" id="GO:0005886">
    <property type="term" value="C:plasma membrane"/>
    <property type="evidence" value="ECO:0007669"/>
    <property type="project" value="TreeGrafter"/>
</dbReference>
<dbReference type="InterPro" id="IPR003598">
    <property type="entry name" value="Ig_sub2"/>
</dbReference>
<dbReference type="PROSITE" id="PS50835">
    <property type="entry name" value="IG_LIKE"/>
    <property type="match status" value="4"/>
</dbReference>
<feature type="chain" id="PRO_5035722678" description="Fasciclin-2-like" evidence="4">
    <location>
        <begin position="24"/>
        <end position="800"/>
    </location>
</feature>
<dbReference type="InterPro" id="IPR036116">
    <property type="entry name" value="FN3_sf"/>
</dbReference>
<keyword evidence="3" id="KW-0812">Transmembrane</keyword>
<keyword evidence="2" id="KW-0393">Immunoglobulin domain</keyword>
<keyword evidence="4" id="KW-0732">Signal</keyword>
<keyword evidence="3" id="KW-1133">Transmembrane helix</keyword>
<dbReference type="EnsemblMetazoa" id="XM_038017319.1">
    <property type="protein sequence ID" value="XP_037873247.1"/>
    <property type="gene ID" value="LOC101743546"/>
</dbReference>
<evidence type="ECO:0000259" key="5">
    <source>
        <dbReference type="PROSITE" id="PS50835"/>
    </source>
</evidence>
<name>A0A8R2R735_BOMMO</name>
<dbReference type="RefSeq" id="XP_037873247.1">
    <property type="nucleotide sequence ID" value="XM_038017319.2"/>
</dbReference>
<dbReference type="InterPro" id="IPR013098">
    <property type="entry name" value="Ig_I-set"/>
</dbReference>
<keyword evidence="8" id="KW-1185">Reference proteome</keyword>
<dbReference type="SMART" id="SM00060">
    <property type="entry name" value="FN3"/>
    <property type="match status" value="2"/>
</dbReference>
<dbReference type="PANTHER" id="PTHR10075">
    <property type="entry name" value="BASIGIN RELATED"/>
    <property type="match status" value="1"/>
</dbReference>
<dbReference type="Pfam" id="PF00041">
    <property type="entry name" value="fn3"/>
    <property type="match status" value="2"/>
</dbReference>
<feature type="transmembrane region" description="Helical" evidence="3">
    <location>
        <begin position="706"/>
        <end position="729"/>
    </location>
</feature>
<evidence type="ECO:0008006" key="9">
    <source>
        <dbReference type="Google" id="ProtNLM"/>
    </source>
</evidence>
<sequence length="800" mass="89214">MFGTVSSIIISVIIAVFIGSKDCIACFRNDEHKTNIIPTGSSFYQECHCSEPGYNMQYIKWTDINNEIITAGPGTDSLIYVEKQSDGLNIHIPKVSKSMSGAYKCITNFEGQQYVQTHTIEAYDPLYFINAAEVQHIMESQDSRINCEARGEYPPLITWHKGEENALVEIQNSEKYSITKEGLIVRNVTTEDGGTYKCTAMVMVTGEEVDRFIKVEVMTVPIIQDIIGIPNTIVMLGSKLSVECIAEAKPQPEYIWNKVYTGPNDEGNQTWKQVANTLIFDDIKGYDAGYYECTAYNMAGNSTSGALIEVLVPPEIFGFDNMTAEEGTNIKIACEALGIPKPNITVTTSIFDSDENGEKNTELPLDWSFVVERYHKGVYYCNAINEVGNASKTMYLTVLHKPYFEYPTEDLWGWNGKVFNLSCSHESEPPSVISWRFQGNEIPTAEQVELNKQLIEKLNNAQEQYLPVNIDENFLYGVYECVAKNAYGEATKTITLKKGFVPSVVNNITIEQQAATSVTFSIQEPSDYEGPEVIGYTAEYDQAANYEITHIHLNRTWAINRPFKLEKLKPNTTHHVKFAAINEAGTGPWSETLVFETLERSVPEPPVLDSDYVQIESPDNVLKWKAPADNGDSIDYYAVRYCPVDDDSDGELCGEERIGENTEFNLSSLEHNTTYFVEIIAHNAQGNSTPSNITLITAALSTHNTLGLLSAGAIIGIAVVVVVICLVLLDLVLCAWRKQGIIATCCSKKTKDDELKSRDEKGLLRDNGDLEDCHKRPDKGHKEYEYNKTTGIITGKHSAV</sequence>
<dbReference type="GO" id="GO:0007156">
    <property type="term" value="P:homophilic cell adhesion via plasma membrane adhesion molecules"/>
    <property type="evidence" value="ECO:0007669"/>
    <property type="project" value="TreeGrafter"/>
</dbReference>
<keyword evidence="1" id="KW-0677">Repeat</keyword>
<feature type="domain" description="Ig-like" evidence="5">
    <location>
        <begin position="221"/>
        <end position="309"/>
    </location>
</feature>
<dbReference type="Pfam" id="PF07679">
    <property type="entry name" value="I-set"/>
    <property type="match status" value="2"/>
</dbReference>
<dbReference type="SMART" id="SM00409">
    <property type="entry name" value="IG"/>
    <property type="match status" value="5"/>
</dbReference>
<dbReference type="SUPFAM" id="SSF49265">
    <property type="entry name" value="Fibronectin type III"/>
    <property type="match status" value="1"/>
</dbReference>
<dbReference type="PROSITE" id="PS50853">
    <property type="entry name" value="FN3"/>
    <property type="match status" value="2"/>
</dbReference>
<feature type="domain" description="Ig-like" evidence="5">
    <location>
        <begin position="125"/>
        <end position="210"/>
    </location>
</feature>
<evidence type="ECO:0000313" key="8">
    <source>
        <dbReference type="Proteomes" id="UP000005204"/>
    </source>
</evidence>
<evidence type="ECO:0000256" key="1">
    <source>
        <dbReference type="ARBA" id="ARBA00022737"/>
    </source>
</evidence>
<dbReference type="GO" id="GO:0030424">
    <property type="term" value="C:axon"/>
    <property type="evidence" value="ECO:0007669"/>
    <property type="project" value="TreeGrafter"/>
</dbReference>
<feature type="domain" description="Fibronectin type-III" evidence="6">
    <location>
        <begin position="504"/>
        <end position="600"/>
    </location>
</feature>
<evidence type="ECO:0000256" key="4">
    <source>
        <dbReference type="SAM" id="SignalP"/>
    </source>
</evidence>
<reference evidence="8" key="1">
    <citation type="journal article" date="2008" name="Insect Biochem. Mol. Biol.">
        <title>The genome of a lepidopteran model insect, the silkworm Bombyx mori.</title>
        <authorList>
            <consortium name="International Silkworm Genome Consortium"/>
        </authorList>
    </citation>
    <scope>NUCLEOTIDE SEQUENCE [LARGE SCALE GENOMIC DNA]</scope>
    <source>
        <strain evidence="8">p50T</strain>
    </source>
</reference>
<dbReference type="KEGG" id="bmor:101743546"/>
<feature type="signal peptide" evidence="4">
    <location>
        <begin position="1"/>
        <end position="23"/>
    </location>
</feature>
<dbReference type="GeneID" id="101743546"/>
<dbReference type="InterPro" id="IPR036179">
    <property type="entry name" value="Ig-like_dom_sf"/>
</dbReference>
<proteinExistence type="predicted"/>
<dbReference type="AlphaFoldDB" id="A0A8R2R735"/>
<evidence type="ECO:0000256" key="2">
    <source>
        <dbReference type="ARBA" id="ARBA00023319"/>
    </source>
</evidence>
<feature type="domain" description="Ig-like" evidence="5">
    <location>
        <begin position="314"/>
        <end position="397"/>
    </location>
</feature>
<dbReference type="GO" id="GO:0070593">
    <property type="term" value="P:dendrite self-avoidance"/>
    <property type="evidence" value="ECO:0007669"/>
    <property type="project" value="TreeGrafter"/>
</dbReference>
<dbReference type="InterPro" id="IPR013783">
    <property type="entry name" value="Ig-like_fold"/>
</dbReference>
<dbReference type="CDD" id="cd00063">
    <property type="entry name" value="FN3"/>
    <property type="match status" value="2"/>
</dbReference>
<dbReference type="Proteomes" id="UP000005204">
    <property type="component" value="Unassembled WGS sequence"/>
</dbReference>
<dbReference type="GO" id="GO:0007411">
    <property type="term" value="P:axon guidance"/>
    <property type="evidence" value="ECO:0007669"/>
    <property type="project" value="TreeGrafter"/>
</dbReference>
<feature type="domain" description="Ig-like" evidence="5">
    <location>
        <begin position="402"/>
        <end position="495"/>
    </location>
</feature>
<dbReference type="InterPro" id="IPR003961">
    <property type="entry name" value="FN3_dom"/>
</dbReference>
<accession>A0A8R2R735</accession>
<reference evidence="7" key="2">
    <citation type="submission" date="2022-06" db="UniProtKB">
        <authorList>
            <consortium name="EnsemblMetazoa"/>
        </authorList>
    </citation>
    <scope>IDENTIFICATION</scope>
    <source>
        <strain evidence="7">p50T (Dazao)</strain>
    </source>
</reference>
<dbReference type="Gene3D" id="2.60.40.10">
    <property type="entry name" value="Immunoglobulins"/>
    <property type="match status" value="7"/>
</dbReference>